<protein>
    <submittedName>
        <fullName evidence="9">Transcriptional regulator containing GAF, AAA-type ATPase, and DNA-binding Fis domains</fullName>
    </submittedName>
</protein>
<dbReference type="InterPro" id="IPR002197">
    <property type="entry name" value="HTH_Fis"/>
</dbReference>
<organism evidence="9 10">
    <name type="scientific">Desulfocicer vacuolatum DSM 3385</name>
    <dbReference type="NCBI Taxonomy" id="1121400"/>
    <lineage>
        <taxon>Bacteria</taxon>
        <taxon>Pseudomonadati</taxon>
        <taxon>Thermodesulfobacteriota</taxon>
        <taxon>Desulfobacteria</taxon>
        <taxon>Desulfobacterales</taxon>
        <taxon>Desulfobacteraceae</taxon>
        <taxon>Desulfocicer</taxon>
    </lineage>
</organism>
<dbReference type="SUPFAM" id="SSF55781">
    <property type="entry name" value="GAF domain-like"/>
    <property type="match status" value="1"/>
</dbReference>
<evidence type="ECO:0000313" key="9">
    <source>
        <dbReference type="EMBL" id="SMD11822.1"/>
    </source>
</evidence>
<dbReference type="Pfam" id="PF08448">
    <property type="entry name" value="PAS_4"/>
    <property type="match status" value="1"/>
</dbReference>
<dbReference type="SMART" id="SM00065">
    <property type="entry name" value="GAF"/>
    <property type="match status" value="1"/>
</dbReference>
<proteinExistence type="predicted"/>
<keyword evidence="1" id="KW-0547">Nucleotide-binding</keyword>
<dbReference type="PANTHER" id="PTHR32071">
    <property type="entry name" value="TRANSCRIPTIONAL REGULATORY PROTEIN"/>
    <property type="match status" value="1"/>
</dbReference>
<name>A0A1W2EQK9_9BACT</name>
<dbReference type="InterPro" id="IPR025944">
    <property type="entry name" value="Sigma_54_int_dom_CS"/>
</dbReference>
<evidence type="ECO:0000256" key="6">
    <source>
        <dbReference type="SAM" id="MobiDB-lite"/>
    </source>
</evidence>
<dbReference type="GO" id="GO:0043565">
    <property type="term" value="F:sequence-specific DNA binding"/>
    <property type="evidence" value="ECO:0007669"/>
    <property type="project" value="InterPro"/>
</dbReference>
<dbReference type="PROSITE" id="PS50113">
    <property type="entry name" value="PAC"/>
    <property type="match status" value="1"/>
</dbReference>
<dbReference type="EMBL" id="FWXY01000038">
    <property type="protein sequence ID" value="SMD11822.1"/>
    <property type="molecule type" value="Genomic_DNA"/>
</dbReference>
<evidence type="ECO:0000259" key="8">
    <source>
        <dbReference type="PROSITE" id="PS50113"/>
    </source>
</evidence>
<dbReference type="SUPFAM" id="SSF52540">
    <property type="entry name" value="P-loop containing nucleoside triphosphate hydrolases"/>
    <property type="match status" value="1"/>
</dbReference>
<feature type="domain" description="PAC" evidence="8">
    <location>
        <begin position="100"/>
        <end position="152"/>
    </location>
</feature>
<dbReference type="InterPro" id="IPR058031">
    <property type="entry name" value="AAA_lid_NorR"/>
</dbReference>
<dbReference type="SUPFAM" id="SSF55785">
    <property type="entry name" value="PYP-like sensor domain (PAS domain)"/>
    <property type="match status" value="1"/>
</dbReference>
<dbReference type="SMART" id="SM00382">
    <property type="entry name" value="AAA"/>
    <property type="match status" value="1"/>
</dbReference>
<dbReference type="InterPro" id="IPR035965">
    <property type="entry name" value="PAS-like_dom_sf"/>
</dbReference>
<sequence length="684" mass="77130">MVKDLNTKSDASISSISASDPLCGLSSEWEQLFHGAPVGLAIIDQQLRYLHVNKVLADNNEKSVEEHIGRPVLEINFEIASQIIPFLLQTIKTGQAVLNVEFDNSIRGRVGEKQQWLMNCCPIRNEKGEVTRISVATMDVSEVKQAQETMEKKLEFEMLISELSSTFINLPASQISGVIKKGLELIAEFLSVERSSLLEYSEDRKMLTLTHSCQAPGLPKTPVKYISKDFPWFSRAIIEGKIISLPRISDGLPAEAKLEEKYLNKMGIKSHLSFPLNLGGDFLGALSFDSVKVERQWPDALVNRLKLFGEIFAHALARKRSELELRDAFSKIKQLKDQLEVDYTYVREEIKLEHNFEEIVGKSDELKYVLGKVEHVAPTDATVLILGETGTGKELFARALHNASQRKDRPMVKVNCATLPSNLIESELFGHEKGAFTGAHAKKVGRFEIANEGTLFLDEIGELPLELQPKLLRALQNGEFERLGGSRTIKTNIRVIAATNRDLEDEVKNGRFRMDLLYRINIFPITVPSLRDRKTDIPLLVDWFINKCSKKLGKSIKVIPSNTMRVLKKHSWPGNVRELENVVERAIIYTKGSELLLTEKLGFGVSPDCIEKTSKKTLLEIERDHILKILEETYWRIEGKKGAAVILGLNPSTLRSRMRKLKISKPEPGATAHSFHGFNQNHYM</sequence>
<dbReference type="Pfam" id="PF02954">
    <property type="entry name" value="HTH_8"/>
    <property type="match status" value="1"/>
</dbReference>
<dbReference type="PANTHER" id="PTHR32071:SF57">
    <property type="entry name" value="C4-DICARBOXYLATE TRANSPORT TRANSCRIPTIONAL REGULATORY PROTEIN DCTD"/>
    <property type="match status" value="1"/>
</dbReference>
<feature type="domain" description="Sigma-54 factor interaction" evidence="7">
    <location>
        <begin position="359"/>
        <end position="588"/>
    </location>
</feature>
<dbReference type="InterPro" id="IPR025662">
    <property type="entry name" value="Sigma_54_int_dom_ATP-bd_1"/>
</dbReference>
<dbReference type="InterPro" id="IPR002078">
    <property type="entry name" value="Sigma_54_int"/>
</dbReference>
<keyword evidence="4 9" id="KW-0238">DNA-binding</keyword>
<gene>
    <name evidence="9" type="ORF">SAMN02746065_13816</name>
</gene>
<dbReference type="Gene3D" id="3.40.50.300">
    <property type="entry name" value="P-loop containing nucleotide triphosphate hydrolases"/>
    <property type="match status" value="1"/>
</dbReference>
<dbReference type="PROSITE" id="PS00676">
    <property type="entry name" value="SIGMA54_INTERACT_2"/>
    <property type="match status" value="1"/>
</dbReference>
<evidence type="ECO:0000256" key="5">
    <source>
        <dbReference type="ARBA" id="ARBA00023163"/>
    </source>
</evidence>
<dbReference type="InterPro" id="IPR013656">
    <property type="entry name" value="PAS_4"/>
</dbReference>
<dbReference type="Gene3D" id="1.10.8.60">
    <property type="match status" value="1"/>
</dbReference>
<dbReference type="GO" id="GO:0005524">
    <property type="term" value="F:ATP binding"/>
    <property type="evidence" value="ECO:0007669"/>
    <property type="project" value="UniProtKB-KW"/>
</dbReference>
<dbReference type="Pfam" id="PF25601">
    <property type="entry name" value="AAA_lid_14"/>
    <property type="match status" value="1"/>
</dbReference>
<dbReference type="Pfam" id="PF01590">
    <property type="entry name" value="GAF"/>
    <property type="match status" value="1"/>
</dbReference>
<evidence type="ECO:0000256" key="4">
    <source>
        <dbReference type="ARBA" id="ARBA00023125"/>
    </source>
</evidence>
<keyword evidence="5" id="KW-0804">Transcription</keyword>
<dbReference type="FunFam" id="3.40.50.300:FF:000006">
    <property type="entry name" value="DNA-binding transcriptional regulator NtrC"/>
    <property type="match status" value="1"/>
</dbReference>
<dbReference type="Gene3D" id="3.30.450.40">
    <property type="match status" value="1"/>
</dbReference>
<dbReference type="InterPro" id="IPR003593">
    <property type="entry name" value="AAA+_ATPase"/>
</dbReference>
<accession>A0A1W2EQK9</accession>
<dbReference type="InterPro" id="IPR000700">
    <property type="entry name" value="PAS-assoc_C"/>
</dbReference>
<dbReference type="InterPro" id="IPR025943">
    <property type="entry name" value="Sigma_54_int_dom_ATP-bd_2"/>
</dbReference>
<reference evidence="9 10" key="1">
    <citation type="submission" date="2017-04" db="EMBL/GenBank/DDBJ databases">
        <authorList>
            <person name="Afonso C.L."/>
            <person name="Miller P.J."/>
            <person name="Scott M.A."/>
            <person name="Spackman E."/>
            <person name="Goraichik I."/>
            <person name="Dimitrov K.M."/>
            <person name="Suarez D.L."/>
            <person name="Swayne D.E."/>
        </authorList>
    </citation>
    <scope>NUCLEOTIDE SEQUENCE [LARGE SCALE GENOMIC DNA]</scope>
    <source>
        <strain evidence="9 10">DSM 3385</strain>
    </source>
</reference>
<dbReference type="PROSITE" id="PS00675">
    <property type="entry name" value="SIGMA54_INTERACT_1"/>
    <property type="match status" value="1"/>
</dbReference>
<keyword evidence="3" id="KW-0805">Transcription regulation</keyword>
<evidence type="ECO:0000259" key="7">
    <source>
        <dbReference type="PROSITE" id="PS50045"/>
    </source>
</evidence>
<feature type="region of interest" description="Disordered" evidence="6">
    <location>
        <begin position="665"/>
        <end position="684"/>
    </location>
</feature>
<dbReference type="PROSITE" id="PS00688">
    <property type="entry name" value="SIGMA54_INTERACT_3"/>
    <property type="match status" value="1"/>
</dbReference>
<evidence type="ECO:0000256" key="1">
    <source>
        <dbReference type="ARBA" id="ARBA00022741"/>
    </source>
</evidence>
<evidence type="ECO:0000256" key="2">
    <source>
        <dbReference type="ARBA" id="ARBA00022840"/>
    </source>
</evidence>
<dbReference type="STRING" id="1121400.SAMN02746065_13816"/>
<dbReference type="InterPro" id="IPR003018">
    <property type="entry name" value="GAF"/>
</dbReference>
<dbReference type="GO" id="GO:0006355">
    <property type="term" value="P:regulation of DNA-templated transcription"/>
    <property type="evidence" value="ECO:0007669"/>
    <property type="project" value="InterPro"/>
</dbReference>
<dbReference type="AlphaFoldDB" id="A0A1W2EQK9"/>
<evidence type="ECO:0000313" key="10">
    <source>
        <dbReference type="Proteomes" id="UP000192418"/>
    </source>
</evidence>
<dbReference type="InterPro" id="IPR027417">
    <property type="entry name" value="P-loop_NTPase"/>
</dbReference>
<dbReference type="Gene3D" id="3.30.450.20">
    <property type="entry name" value="PAS domain"/>
    <property type="match status" value="1"/>
</dbReference>
<dbReference type="Pfam" id="PF00158">
    <property type="entry name" value="Sigma54_activat"/>
    <property type="match status" value="1"/>
</dbReference>
<dbReference type="Proteomes" id="UP000192418">
    <property type="component" value="Unassembled WGS sequence"/>
</dbReference>
<evidence type="ECO:0000256" key="3">
    <source>
        <dbReference type="ARBA" id="ARBA00023015"/>
    </source>
</evidence>
<dbReference type="Gene3D" id="1.10.10.60">
    <property type="entry name" value="Homeodomain-like"/>
    <property type="match status" value="1"/>
</dbReference>
<keyword evidence="2" id="KW-0067">ATP-binding</keyword>
<dbReference type="PROSITE" id="PS50045">
    <property type="entry name" value="SIGMA54_INTERACT_4"/>
    <property type="match status" value="1"/>
</dbReference>
<dbReference type="InterPro" id="IPR029016">
    <property type="entry name" value="GAF-like_dom_sf"/>
</dbReference>
<keyword evidence="10" id="KW-1185">Reference proteome</keyword>
<dbReference type="CDD" id="cd00009">
    <property type="entry name" value="AAA"/>
    <property type="match status" value="1"/>
</dbReference>